<protein>
    <recommendedName>
        <fullName evidence="4">G protein-coupled receptor</fullName>
    </recommendedName>
</protein>
<keyword evidence="1" id="KW-0472">Membrane</keyword>
<organism evidence="2 3">
    <name type="scientific">Pristionchus entomophagus</name>
    <dbReference type="NCBI Taxonomy" id="358040"/>
    <lineage>
        <taxon>Eukaryota</taxon>
        <taxon>Metazoa</taxon>
        <taxon>Ecdysozoa</taxon>
        <taxon>Nematoda</taxon>
        <taxon>Chromadorea</taxon>
        <taxon>Rhabditida</taxon>
        <taxon>Rhabditina</taxon>
        <taxon>Diplogasteromorpha</taxon>
        <taxon>Diplogasteroidea</taxon>
        <taxon>Neodiplogasteridae</taxon>
        <taxon>Pristionchus</taxon>
    </lineage>
</organism>
<feature type="transmembrane region" description="Helical" evidence="1">
    <location>
        <begin position="107"/>
        <end position="133"/>
    </location>
</feature>
<reference evidence="2" key="1">
    <citation type="submission" date="2023-10" db="EMBL/GenBank/DDBJ databases">
        <title>Genome assembly of Pristionchus species.</title>
        <authorList>
            <person name="Yoshida K."/>
            <person name="Sommer R.J."/>
        </authorList>
    </citation>
    <scope>NUCLEOTIDE SEQUENCE</scope>
    <source>
        <strain evidence="2">RS0144</strain>
    </source>
</reference>
<keyword evidence="1" id="KW-1133">Transmembrane helix</keyword>
<evidence type="ECO:0000256" key="1">
    <source>
        <dbReference type="SAM" id="Phobius"/>
    </source>
</evidence>
<feature type="transmembrane region" description="Helical" evidence="1">
    <location>
        <begin position="76"/>
        <end position="95"/>
    </location>
</feature>
<proteinExistence type="predicted"/>
<feature type="transmembrane region" description="Helical" evidence="1">
    <location>
        <begin position="21"/>
        <end position="43"/>
    </location>
</feature>
<evidence type="ECO:0008006" key="4">
    <source>
        <dbReference type="Google" id="ProtNLM"/>
    </source>
</evidence>
<dbReference type="Proteomes" id="UP001432027">
    <property type="component" value="Unassembled WGS sequence"/>
</dbReference>
<evidence type="ECO:0000313" key="3">
    <source>
        <dbReference type="Proteomes" id="UP001432027"/>
    </source>
</evidence>
<dbReference type="EMBL" id="BTSX01000005">
    <property type="protein sequence ID" value="GMS99934.1"/>
    <property type="molecule type" value="Genomic_DNA"/>
</dbReference>
<keyword evidence="1" id="KW-0812">Transmembrane</keyword>
<dbReference type="AlphaFoldDB" id="A0AAV5U0I7"/>
<evidence type="ECO:0000313" key="2">
    <source>
        <dbReference type="EMBL" id="GMS99934.1"/>
    </source>
</evidence>
<sequence>METFNRNDPKYHSSFCCASHVTTLARVLITVNLIACFLSLLTYHSIETGRFIIFLVGLVIAGIGTIAIYGEYRDLLLFFIGSEIVLFTIECFYGVSAATTIPALNNLGTLLIALLLFILFASATAMLPCLITYCNLAQFIKDREYSGKVSMRYDV</sequence>
<name>A0AAV5U0I7_9BILA</name>
<comment type="caution">
    <text evidence="2">The sequence shown here is derived from an EMBL/GenBank/DDBJ whole genome shotgun (WGS) entry which is preliminary data.</text>
</comment>
<accession>A0AAV5U0I7</accession>
<keyword evidence="3" id="KW-1185">Reference proteome</keyword>
<feature type="transmembrane region" description="Helical" evidence="1">
    <location>
        <begin position="49"/>
        <end position="69"/>
    </location>
</feature>
<gene>
    <name evidence="2" type="ORF">PENTCL1PPCAC_22109</name>
</gene>